<dbReference type="SUPFAM" id="SSF53756">
    <property type="entry name" value="UDP-Glycosyltransferase/glycogen phosphorylase"/>
    <property type="match status" value="1"/>
</dbReference>
<protein>
    <recommendedName>
        <fullName evidence="3">Erythromycin biosynthesis protein CIII-like C-terminal domain-containing protein</fullName>
    </recommendedName>
</protein>
<sequence length="444" mass="50445">MYKEPPFPSDIFERSEAFYSTRKGREAMGRVVVFSYPYFGHVNPTIGLVRELAARGEEVYYYTIEPYMKYISMKGVFCRSYGDVLKELEEEITITTTEPLDVLRHIVPHKLDKHKRMSNLLIERVMADDPDYIIRDCEAYWGKMLGTILDVPVICYITTIALSEAMMDQQPEFFLKNVLGSRTDSFTPVTSGLRFSEYLNQYTRELSQPYKVDFKAIDAFSGADDLNLVFTTPEFQPFGEYFGPDYVFIGPVIRTDEDEEDEGLAQVAGSYTLIYISMGTVYNECLSFYKKCIEAFRTSNYRIIMSIGMRIHPDELGDLPAHFTVQPRVAQNRILRQADVFITHGGHNSVNEALYHHVPMVLFPQAADQFVVSGRVEHIGAGISGDSRTCSAEEIASMTLQVLDNPSYRQACQRAGAFIRQTKGPQLAVDRISAHLKGAGLWEE</sequence>
<organism evidence="4 5">
    <name type="scientific">Paenibacillus phytohabitans</name>
    <dbReference type="NCBI Taxonomy" id="2654978"/>
    <lineage>
        <taxon>Bacteria</taxon>
        <taxon>Bacillati</taxon>
        <taxon>Bacillota</taxon>
        <taxon>Bacilli</taxon>
        <taxon>Bacillales</taxon>
        <taxon>Paenibacillaceae</taxon>
        <taxon>Paenibacillus</taxon>
    </lineage>
</organism>
<dbReference type="PANTHER" id="PTHR48050:SF13">
    <property type="entry name" value="STEROL 3-BETA-GLUCOSYLTRANSFERASE UGT80A2"/>
    <property type="match status" value="1"/>
</dbReference>
<proteinExistence type="inferred from homology"/>
<accession>A0ABX1Y9A6</accession>
<comment type="similarity">
    <text evidence="1">Belongs to the UDP-glycosyltransferase family.</text>
</comment>
<comment type="caution">
    <text evidence="4">The sequence shown here is derived from an EMBL/GenBank/DDBJ whole genome shotgun (WGS) entry which is preliminary data.</text>
</comment>
<evidence type="ECO:0000256" key="2">
    <source>
        <dbReference type="ARBA" id="ARBA00022679"/>
    </source>
</evidence>
<keyword evidence="2" id="KW-0808">Transferase</keyword>
<evidence type="ECO:0000259" key="3">
    <source>
        <dbReference type="Pfam" id="PF06722"/>
    </source>
</evidence>
<dbReference type="PANTHER" id="PTHR48050">
    <property type="entry name" value="STEROL 3-BETA-GLUCOSYLTRANSFERASE"/>
    <property type="match status" value="1"/>
</dbReference>
<dbReference type="EMBL" id="WHOB01000012">
    <property type="protein sequence ID" value="NOU77515.1"/>
    <property type="molecule type" value="Genomic_DNA"/>
</dbReference>
<dbReference type="InterPro" id="IPR050426">
    <property type="entry name" value="Glycosyltransferase_28"/>
</dbReference>
<reference evidence="4 5" key="1">
    <citation type="submission" date="2019-10" db="EMBL/GenBank/DDBJ databases">
        <title>Description of Paenibacillus terricola sp. nov.</title>
        <authorList>
            <person name="Carlier A."/>
            <person name="Qi S."/>
        </authorList>
    </citation>
    <scope>NUCLEOTIDE SEQUENCE [LARGE SCALE GENOMIC DNA]</scope>
    <source>
        <strain evidence="4 5">LMG 31459</strain>
    </source>
</reference>
<evidence type="ECO:0000256" key="1">
    <source>
        <dbReference type="ARBA" id="ARBA00009995"/>
    </source>
</evidence>
<dbReference type="Gene3D" id="3.40.50.2000">
    <property type="entry name" value="Glycogen Phosphorylase B"/>
    <property type="match status" value="2"/>
</dbReference>
<dbReference type="InterPro" id="IPR002213">
    <property type="entry name" value="UDP_glucos_trans"/>
</dbReference>
<dbReference type="CDD" id="cd03784">
    <property type="entry name" value="GT1_Gtf-like"/>
    <property type="match status" value="1"/>
</dbReference>
<evidence type="ECO:0000313" key="4">
    <source>
        <dbReference type="EMBL" id="NOU77515.1"/>
    </source>
</evidence>
<dbReference type="NCBIfam" id="TIGR01426">
    <property type="entry name" value="MGT"/>
    <property type="match status" value="1"/>
</dbReference>
<name>A0ABX1Y9A6_9BACL</name>
<dbReference type="InterPro" id="IPR010610">
    <property type="entry name" value="EryCIII-like_C"/>
</dbReference>
<dbReference type="Pfam" id="PF06722">
    <property type="entry name" value="EryCIII-like_C"/>
    <property type="match status" value="1"/>
</dbReference>
<evidence type="ECO:0000313" key="5">
    <source>
        <dbReference type="Proteomes" id="UP000596857"/>
    </source>
</evidence>
<dbReference type="InterPro" id="IPR006326">
    <property type="entry name" value="UDPGT_MGT-like"/>
</dbReference>
<keyword evidence="5" id="KW-1185">Reference proteome</keyword>
<feature type="domain" description="Erythromycin biosynthesis protein CIII-like C-terminal" evidence="3">
    <location>
        <begin position="303"/>
        <end position="414"/>
    </location>
</feature>
<dbReference type="Proteomes" id="UP000596857">
    <property type="component" value="Unassembled WGS sequence"/>
</dbReference>
<gene>
    <name evidence="4" type="ORF">GC101_01340</name>
</gene>